<sequence length="589" mass="69051">MNSHPFQSWINDFLQSMQNCFKSSVLLGIVFFSGLGWTQELTNQEEQEIRSIQQWLVTQPHLAFQHAQKMTASSREVVRDCGHYYVANYYYNISDYTKARQILQTLLKKIAQDKPLHEHQRYKDLVRMCVNKLFYIHKNLGNYNQALALLKYYKSSIPEDRYHEQMAIAKVAMGEYEEGIALLKQNLQTSNYLLHAEGEKKVMHDKFYADKLNEIGEAYQKYFVQTQKEVLLDSADHYFGAANELMLRDRFQIPYTQALLYMHKAKSAALKGDYETALLYYSKRHAFPEIRQNLRTVQIFDLGMADCYFHLKQPELALQFAQQFVKNYQVTKVSKENLLIAYTLISQSYKQIHNSEKAFEYAQKCLALIQEMDAIKHQSLDFLHDYDLDSIKKNSDEVIADRNAFMYIMIGLALLLLVGLTGFYFYHRKQKENHQRFLAIIQRLKEVKQPSLHSTQVTEASVENKAMDPELVEKIRSGLLRLEAKEFYLKSDFKLATVAKKLTTNTAYLSQYFNQVLQKSFTDYTQELRVEYVLQKWNASSQFRNFTLQAIAEEVGYKDANTFVRVFKKQTGLTPNYYLENLQKQDVVS</sequence>
<proteinExistence type="predicted"/>
<evidence type="ECO:0000256" key="3">
    <source>
        <dbReference type="ARBA" id="ARBA00023163"/>
    </source>
</evidence>
<evidence type="ECO:0000313" key="7">
    <source>
        <dbReference type="Proteomes" id="UP000289857"/>
    </source>
</evidence>
<keyword evidence="7" id="KW-1185">Reference proteome</keyword>
<dbReference type="Pfam" id="PF12833">
    <property type="entry name" value="HTH_18"/>
    <property type="match status" value="1"/>
</dbReference>
<reference evidence="7" key="1">
    <citation type="submission" date="2019-01" db="EMBL/GenBank/DDBJ databases">
        <title>Cytophagaceae bacterium strain CAR-16.</title>
        <authorList>
            <person name="Chen W.-M."/>
        </authorList>
    </citation>
    <scope>NUCLEOTIDE SEQUENCE [LARGE SCALE GENOMIC DNA]</scope>
    <source>
        <strain evidence="7">WWJ-16</strain>
    </source>
</reference>
<feature type="domain" description="HTH araC/xylS-type" evidence="5">
    <location>
        <begin position="473"/>
        <end position="581"/>
    </location>
</feature>
<evidence type="ECO:0000256" key="2">
    <source>
        <dbReference type="ARBA" id="ARBA00023125"/>
    </source>
</evidence>
<dbReference type="PANTHER" id="PTHR43280">
    <property type="entry name" value="ARAC-FAMILY TRANSCRIPTIONAL REGULATOR"/>
    <property type="match status" value="1"/>
</dbReference>
<keyword evidence="2" id="KW-0238">DNA-binding</keyword>
<keyword evidence="4" id="KW-1133">Transmembrane helix</keyword>
<keyword evidence="3" id="KW-0804">Transcription</keyword>
<dbReference type="SUPFAM" id="SSF46689">
    <property type="entry name" value="Homeodomain-like"/>
    <property type="match status" value="1"/>
</dbReference>
<dbReference type="PROSITE" id="PS01124">
    <property type="entry name" value="HTH_ARAC_FAMILY_2"/>
    <property type="match status" value="1"/>
</dbReference>
<accession>A0A4Q1KE63</accession>
<dbReference type="PANTHER" id="PTHR43280:SF28">
    <property type="entry name" value="HTH-TYPE TRANSCRIPTIONAL ACTIVATOR RHAS"/>
    <property type="match status" value="1"/>
</dbReference>
<dbReference type="InterPro" id="IPR009057">
    <property type="entry name" value="Homeodomain-like_sf"/>
</dbReference>
<dbReference type="GO" id="GO:0043565">
    <property type="term" value="F:sequence-specific DNA binding"/>
    <property type="evidence" value="ECO:0007669"/>
    <property type="project" value="InterPro"/>
</dbReference>
<evidence type="ECO:0000313" key="6">
    <source>
        <dbReference type="EMBL" id="RXR24573.1"/>
    </source>
</evidence>
<evidence type="ECO:0000256" key="1">
    <source>
        <dbReference type="ARBA" id="ARBA00023015"/>
    </source>
</evidence>
<dbReference type="InterPro" id="IPR018060">
    <property type="entry name" value="HTH_AraC"/>
</dbReference>
<protein>
    <submittedName>
        <fullName evidence="6">Helix-turn-helix domain-containing protein</fullName>
    </submittedName>
</protein>
<feature type="transmembrane region" description="Helical" evidence="4">
    <location>
        <begin position="404"/>
        <end position="426"/>
    </location>
</feature>
<name>A0A4Q1KE63_9FLAO</name>
<evidence type="ECO:0000259" key="5">
    <source>
        <dbReference type="PROSITE" id="PS01124"/>
    </source>
</evidence>
<keyword evidence="4" id="KW-0812">Transmembrane</keyword>
<dbReference type="OrthoDB" id="5295174at2"/>
<keyword evidence="1" id="KW-0805">Transcription regulation</keyword>
<dbReference type="SUPFAM" id="SSF48452">
    <property type="entry name" value="TPR-like"/>
    <property type="match status" value="2"/>
</dbReference>
<comment type="caution">
    <text evidence="6">The sequence shown here is derived from an EMBL/GenBank/DDBJ whole genome shotgun (WGS) entry which is preliminary data.</text>
</comment>
<dbReference type="SMART" id="SM00342">
    <property type="entry name" value="HTH_ARAC"/>
    <property type="match status" value="1"/>
</dbReference>
<dbReference type="Gene3D" id="1.25.40.10">
    <property type="entry name" value="Tetratricopeptide repeat domain"/>
    <property type="match status" value="2"/>
</dbReference>
<dbReference type="Proteomes" id="UP000289857">
    <property type="component" value="Unassembled WGS sequence"/>
</dbReference>
<dbReference type="Gene3D" id="1.10.10.60">
    <property type="entry name" value="Homeodomain-like"/>
    <property type="match status" value="2"/>
</dbReference>
<dbReference type="InterPro" id="IPR011990">
    <property type="entry name" value="TPR-like_helical_dom_sf"/>
</dbReference>
<evidence type="ECO:0000256" key="4">
    <source>
        <dbReference type="SAM" id="Phobius"/>
    </source>
</evidence>
<dbReference type="AlphaFoldDB" id="A0A4Q1KE63"/>
<organism evidence="6 7">
    <name type="scientific">Flavobacterium stagni</name>
    <dbReference type="NCBI Taxonomy" id="2506421"/>
    <lineage>
        <taxon>Bacteria</taxon>
        <taxon>Pseudomonadati</taxon>
        <taxon>Bacteroidota</taxon>
        <taxon>Flavobacteriia</taxon>
        <taxon>Flavobacteriales</taxon>
        <taxon>Flavobacteriaceae</taxon>
        <taxon>Flavobacterium</taxon>
    </lineage>
</organism>
<dbReference type="GO" id="GO:0003700">
    <property type="term" value="F:DNA-binding transcription factor activity"/>
    <property type="evidence" value="ECO:0007669"/>
    <property type="project" value="InterPro"/>
</dbReference>
<gene>
    <name evidence="6" type="ORF">EQG61_03760</name>
</gene>
<keyword evidence="4" id="KW-0472">Membrane</keyword>
<dbReference type="EMBL" id="SBKN01000001">
    <property type="protein sequence ID" value="RXR24573.1"/>
    <property type="molecule type" value="Genomic_DNA"/>
</dbReference>